<proteinExistence type="predicted"/>
<comment type="caution">
    <text evidence="1">The sequence shown here is derived from an EMBL/GenBank/DDBJ whole genome shotgun (WGS) entry which is preliminary data.</text>
</comment>
<dbReference type="EMBL" id="CM042054">
    <property type="protein sequence ID" value="KAI3707256.1"/>
    <property type="molecule type" value="Genomic_DNA"/>
</dbReference>
<sequence length="182" mass="20721">MAEQNYQVIVEHGRKAPIWNHYNMVMLPDGTKKAQCKRCGDLLEAAAKRHHESSCKKLKSGDDPNQPILDNSGQIWSYDAALAQEMQMKCVIQVGLPFGHFENPHITNMIKLSLQPRYVGSVSRQTLRRDAIKLWKMAKKDTRQTFLSLPNNVSLTCDIWSAPFGLPQSYICITTHWIVPQS</sequence>
<evidence type="ECO:0000313" key="1">
    <source>
        <dbReference type="EMBL" id="KAI3707256.1"/>
    </source>
</evidence>
<protein>
    <submittedName>
        <fullName evidence="1">Uncharacterized protein</fullName>
    </submittedName>
</protein>
<accession>A0ACB9AB90</accession>
<reference evidence="1 2" key="2">
    <citation type="journal article" date="2022" name="Mol. Ecol. Resour.">
        <title>The genomes of chicory, endive, great burdock and yacon provide insights into Asteraceae paleo-polyploidization history and plant inulin production.</title>
        <authorList>
            <person name="Fan W."/>
            <person name="Wang S."/>
            <person name="Wang H."/>
            <person name="Wang A."/>
            <person name="Jiang F."/>
            <person name="Liu H."/>
            <person name="Zhao H."/>
            <person name="Xu D."/>
            <person name="Zhang Y."/>
        </authorList>
    </citation>
    <scope>NUCLEOTIDE SEQUENCE [LARGE SCALE GENOMIC DNA]</scope>
    <source>
        <strain evidence="2">cv. Niubang</strain>
    </source>
</reference>
<evidence type="ECO:0000313" key="2">
    <source>
        <dbReference type="Proteomes" id="UP001055879"/>
    </source>
</evidence>
<keyword evidence="2" id="KW-1185">Reference proteome</keyword>
<reference evidence="2" key="1">
    <citation type="journal article" date="2022" name="Mol. Ecol. Resour.">
        <title>The genomes of chicory, endive, great burdock and yacon provide insights into Asteraceae palaeo-polyploidization history and plant inulin production.</title>
        <authorList>
            <person name="Fan W."/>
            <person name="Wang S."/>
            <person name="Wang H."/>
            <person name="Wang A."/>
            <person name="Jiang F."/>
            <person name="Liu H."/>
            <person name="Zhao H."/>
            <person name="Xu D."/>
            <person name="Zhang Y."/>
        </authorList>
    </citation>
    <scope>NUCLEOTIDE SEQUENCE [LARGE SCALE GENOMIC DNA]</scope>
    <source>
        <strain evidence="2">cv. Niubang</strain>
    </source>
</reference>
<name>A0ACB9AB90_ARCLA</name>
<organism evidence="1 2">
    <name type="scientific">Arctium lappa</name>
    <name type="common">Greater burdock</name>
    <name type="synonym">Lappa major</name>
    <dbReference type="NCBI Taxonomy" id="4217"/>
    <lineage>
        <taxon>Eukaryota</taxon>
        <taxon>Viridiplantae</taxon>
        <taxon>Streptophyta</taxon>
        <taxon>Embryophyta</taxon>
        <taxon>Tracheophyta</taxon>
        <taxon>Spermatophyta</taxon>
        <taxon>Magnoliopsida</taxon>
        <taxon>eudicotyledons</taxon>
        <taxon>Gunneridae</taxon>
        <taxon>Pentapetalae</taxon>
        <taxon>asterids</taxon>
        <taxon>campanulids</taxon>
        <taxon>Asterales</taxon>
        <taxon>Asteraceae</taxon>
        <taxon>Carduoideae</taxon>
        <taxon>Cardueae</taxon>
        <taxon>Arctiinae</taxon>
        <taxon>Arctium</taxon>
    </lineage>
</organism>
<gene>
    <name evidence="1" type="ORF">L6452_25604</name>
</gene>
<dbReference type="Proteomes" id="UP001055879">
    <property type="component" value="Linkage Group LG08"/>
</dbReference>